<gene>
    <name evidence="1" type="ORF">PS723_03623</name>
</gene>
<dbReference type="AlphaFoldDB" id="A0A5E7DZ10"/>
<accession>A0A5E7DZ10</accession>
<organism evidence="1 2">
    <name type="scientific">Pseudomonas fluorescens</name>
    <dbReference type="NCBI Taxonomy" id="294"/>
    <lineage>
        <taxon>Bacteria</taxon>
        <taxon>Pseudomonadati</taxon>
        <taxon>Pseudomonadota</taxon>
        <taxon>Gammaproteobacteria</taxon>
        <taxon>Pseudomonadales</taxon>
        <taxon>Pseudomonadaceae</taxon>
        <taxon>Pseudomonas</taxon>
    </lineage>
</organism>
<protein>
    <submittedName>
        <fullName evidence="1">Uncharacterized protein</fullName>
    </submittedName>
</protein>
<name>A0A5E7DZ10_PSEFL</name>
<dbReference type="Proteomes" id="UP000379480">
    <property type="component" value="Unassembled WGS sequence"/>
</dbReference>
<evidence type="ECO:0000313" key="1">
    <source>
        <dbReference type="EMBL" id="VVO13602.1"/>
    </source>
</evidence>
<proteinExistence type="predicted"/>
<evidence type="ECO:0000313" key="2">
    <source>
        <dbReference type="Proteomes" id="UP000379480"/>
    </source>
</evidence>
<reference evidence="1 2" key="1">
    <citation type="submission" date="2019-09" db="EMBL/GenBank/DDBJ databases">
        <authorList>
            <person name="Chandra G."/>
            <person name="Truman W A."/>
        </authorList>
    </citation>
    <scope>NUCLEOTIDE SEQUENCE [LARGE SCALE GENOMIC DNA]</scope>
    <source>
        <strain evidence="1">PS723</strain>
    </source>
</reference>
<dbReference type="EMBL" id="CABVHY010000018">
    <property type="protein sequence ID" value="VVO13602.1"/>
    <property type="molecule type" value="Genomic_DNA"/>
</dbReference>
<sequence length="404" mass="46161">MISRSHNNSRFSRAIMLLKIQQDESLRSYIERNIYLGFKERHVDVFKKIPKYSIGSNYVRAIASELGWKGCYGFNRLIHYHTENCLRVVFCDFKDPSYSGKSYILNGDNYSPSSKTIGFCPKCVNEDLNRLGFSYWRRFHCDGAKVCAKHNVILLKKCPFCGDCFSLDGHGLNVMWATCGGRHLSDCASTPNCDSMDLKRAEFSEAVSKFNYQICERTASDFLLRKIYNSDCFRTLRIEGSNISKGPTIYEFVRHSQDMKNGAEYYKTDSSLLFDLAVGLYSRFEDFVVDLQSVNCEFRYIESGWATFKAAGNESPHYVEENYALGVAQWSCPYPSEDSRKRSSTDEYWSRKPIIYRCCNFVSDCSKDLNLKSVRVRLAPPAVPRLGMNGKFGVAGRTDINSVG</sequence>